<dbReference type="EMBL" id="GEDG01029728">
    <property type="protein sequence ID" value="JAP12361.1"/>
    <property type="molecule type" value="Transcribed_RNA"/>
</dbReference>
<protein>
    <submittedName>
        <fullName evidence="1">Putative ovule protein</fullName>
    </submittedName>
</protein>
<dbReference type="AlphaFoldDB" id="A0A0V0GX82"/>
<accession>A0A0V0GX82</accession>
<dbReference type="PANTHER" id="PTHR33320">
    <property type="entry name" value="METHIONYL-TRNA SYNTHETASE"/>
    <property type="match status" value="1"/>
</dbReference>
<organism evidence="1">
    <name type="scientific">Solanum chacoense</name>
    <name type="common">Chaco potato</name>
    <dbReference type="NCBI Taxonomy" id="4108"/>
    <lineage>
        <taxon>Eukaryota</taxon>
        <taxon>Viridiplantae</taxon>
        <taxon>Streptophyta</taxon>
        <taxon>Embryophyta</taxon>
        <taxon>Tracheophyta</taxon>
        <taxon>Spermatophyta</taxon>
        <taxon>Magnoliopsida</taxon>
        <taxon>eudicotyledons</taxon>
        <taxon>Gunneridae</taxon>
        <taxon>Pentapetalae</taxon>
        <taxon>asterids</taxon>
        <taxon>lamiids</taxon>
        <taxon>Solanales</taxon>
        <taxon>Solanaceae</taxon>
        <taxon>Solanoideae</taxon>
        <taxon>Solaneae</taxon>
        <taxon>Solanum</taxon>
    </lineage>
</organism>
<dbReference type="PANTHER" id="PTHR33320:SF17">
    <property type="match status" value="1"/>
</dbReference>
<sequence>MRIIYVCEEEEKEVGRKKASGACPYCGGTVEAVDIEGKGKLFCLPICLRFKIKYICSLCSRRPCFVPLIHFGQISIQTSSFASLWSFVFFSIDVGRINI</sequence>
<reference evidence="1" key="1">
    <citation type="submission" date="2015-12" db="EMBL/GenBank/DDBJ databases">
        <title>Gene expression during late stages of embryo sac development: a critical building block for successful pollen-pistil interactions.</title>
        <authorList>
            <person name="Liu Y."/>
            <person name="Joly V."/>
            <person name="Sabar M."/>
            <person name="Matton D.P."/>
        </authorList>
    </citation>
    <scope>NUCLEOTIDE SEQUENCE</scope>
</reference>
<proteinExistence type="predicted"/>
<name>A0A0V0GX82_SOLCH</name>
<evidence type="ECO:0000313" key="1">
    <source>
        <dbReference type="EMBL" id="JAP12361.1"/>
    </source>
</evidence>